<gene>
    <name evidence="1" type="ORF">Strain138_000655</name>
    <name evidence="2" type="ORF">Strain318_000655</name>
</gene>
<dbReference type="KEGG" id="pspc:Strain318_000655"/>
<organism evidence="2 3">
    <name type="scientific">Pseudogemmatithrix spongiicola</name>
    <dbReference type="NCBI Taxonomy" id="3062599"/>
    <lineage>
        <taxon>Bacteria</taxon>
        <taxon>Pseudomonadati</taxon>
        <taxon>Gemmatimonadota</taxon>
        <taxon>Gemmatimonadia</taxon>
        <taxon>Gemmatimonadales</taxon>
        <taxon>Gemmatimonadaceae</taxon>
        <taxon>Pseudogemmatithrix</taxon>
    </lineage>
</organism>
<sequence>MVTPEILDGFLGRLASEGVTYEEIEPGLWKVHPGGALDLTVVVHHSPPVVVLRVKVMELPKNGHADKLCRRLLELNATDLLHGSYGIQGDEVVLTEALELSHLDYEEFLASFESITLSLAGHLRELATFREAR</sequence>
<dbReference type="InterPro" id="IPR054345">
    <property type="entry name" value="Tir-like"/>
</dbReference>
<accession>A0AA49JYC9</accession>
<keyword evidence="3" id="KW-1185">Reference proteome</keyword>
<dbReference type="RefSeq" id="WP_367887107.1">
    <property type="nucleotide sequence ID" value="NZ_CP130612.1"/>
</dbReference>
<dbReference type="SUPFAM" id="SSF69635">
    <property type="entry name" value="Type III secretory system chaperone-like"/>
    <property type="match status" value="1"/>
</dbReference>
<name>A0AA49JYC9_9BACT</name>
<protein>
    <recommendedName>
        <fullName evidence="4">YbjN domain-containing protein</fullName>
    </recommendedName>
</protein>
<dbReference type="Gene3D" id="3.30.1460.10">
    <property type="match status" value="1"/>
</dbReference>
<reference evidence="2" key="1">
    <citation type="submission" date="2023-07" db="EMBL/GenBank/DDBJ databases">
        <authorList>
            <person name="Haufschild T."/>
            <person name="Kallscheuer N."/>
            <person name="Hammer J."/>
            <person name="Kohn T."/>
            <person name="Kabuu M."/>
            <person name="Jogler M."/>
            <person name="Wohfarth N."/>
            <person name="Heuer A."/>
            <person name="Rohde M."/>
            <person name="van Teeseling M.C.F."/>
            <person name="Jogler C."/>
        </authorList>
    </citation>
    <scope>NUCLEOTIDE SEQUENCE</scope>
    <source>
        <strain evidence="1">Strain 138</strain>
        <strain evidence="2">Strain 318</strain>
    </source>
</reference>
<dbReference type="Pfam" id="PF22550">
    <property type="entry name" value="CesT_Tir_1"/>
    <property type="match status" value="1"/>
</dbReference>
<evidence type="ECO:0000313" key="2">
    <source>
        <dbReference type="EMBL" id="WKW14319.1"/>
    </source>
</evidence>
<dbReference type="AlphaFoldDB" id="A0AA49JYC9"/>
<proteinExistence type="predicted"/>
<accession>A0AA49JSX7</accession>
<evidence type="ECO:0000313" key="3">
    <source>
        <dbReference type="Proteomes" id="UP001229955"/>
    </source>
</evidence>
<evidence type="ECO:0008006" key="4">
    <source>
        <dbReference type="Google" id="ProtNLM"/>
    </source>
</evidence>
<dbReference type="Proteomes" id="UP001229955">
    <property type="component" value="Chromosome"/>
</dbReference>
<dbReference type="EMBL" id="CP130613">
    <property type="protein sequence ID" value="WKW14319.1"/>
    <property type="molecule type" value="Genomic_DNA"/>
</dbReference>
<dbReference type="EMBL" id="CP130612">
    <property type="protein sequence ID" value="WKW11409.1"/>
    <property type="molecule type" value="Genomic_DNA"/>
</dbReference>
<evidence type="ECO:0000313" key="1">
    <source>
        <dbReference type="EMBL" id="WKW11409.1"/>
    </source>
</evidence>